<evidence type="ECO:0000256" key="3">
    <source>
        <dbReference type="ARBA" id="ARBA00011950"/>
    </source>
</evidence>
<dbReference type="InterPro" id="IPR003448">
    <property type="entry name" value="Mopterin_biosynth_MoaE"/>
</dbReference>
<dbReference type="Proteomes" id="UP000316199">
    <property type="component" value="Unassembled WGS sequence"/>
</dbReference>
<organism evidence="12 13">
    <name type="scientific">OM182 bacterium</name>
    <dbReference type="NCBI Taxonomy" id="2510334"/>
    <lineage>
        <taxon>Bacteria</taxon>
        <taxon>Pseudomonadati</taxon>
        <taxon>Pseudomonadota</taxon>
        <taxon>Gammaproteobacteria</taxon>
        <taxon>OMG group</taxon>
        <taxon>OM182 clade</taxon>
    </lineage>
</organism>
<evidence type="ECO:0000256" key="6">
    <source>
        <dbReference type="ARBA" id="ARBA00026066"/>
    </source>
</evidence>
<evidence type="ECO:0000313" key="13">
    <source>
        <dbReference type="Proteomes" id="UP000316199"/>
    </source>
</evidence>
<protein>
    <recommendedName>
        <fullName evidence="4">Molybdopterin synthase catalytic subunit</fullName>
        <ecNumber evidence="3">2.8.1.12</ecNumber>
    </recommendedName>
    <alternativeName>
        <fullName evidence="9">MPT synthase subunit 2</fullName>
    </alternativeName>
    <alternativeName>
        <fullName evidence="7">Molybdenum cofactor biosynthesis protein E</fullName>
    </alternativeName>
    <alternativeName>
        <fullName evidence="8">Molybdopterin-converting factor large subunit</fullName>
    </alternativeName>
    <alternativeName>
        <fullName evidence="10">Molybdopterin-converting factor subunit 2</fullName>
    </alternativeName>
</protein>
<evidence type="ECO:0000256" key="2">
    <source>
        <dbReference type="ARBA" id="ARBA00005426"/>
    </source>
</evidence>
<evidence type="ECO:0000256" key="11">
    <source>
        <dbReference type="ARBA" id="ARBA00049878"/>
    </source>
</evidence>
<comment type="pathway">
    <text evidence="1">Cofactor biosynthesis; molybdopterin biosynthesis.</text>
</comment>
<dbReference type="PANTHER" id="PTHR23404">
    <property type="entry name" value="MOLYBDOPTERIN SYNTHASE RELATED"/>
    <property type="match status" value="1"/>
</dbReference>
<comment type="similarity">
    <text evidence="2">Belongs to the MoaE family.</text>
</comment>
<sequence>MLCRALIQEDPFNVQVETQRIRDVSNKMGGIVTFLGVVRDFNEREDVQSLYLEHYPGMTESQIENIAYAAGKRWNVLGITVIHRIGLLSPSDEIVFVGVGSKHRGDAFLACEYVIDYLKTEAAFWKKEGTINGGRWLSTRETDFEAANRWKQD</sequence>
<evidence type="ECO:0000256" key="4">
    <source>
        <dbReference type="ARBA" id="ARBA00013858"/>
    </source>
</evidence>
<evidence type="ECO:0000256" key="1">
    <source>
        <dbReference type="ARBA" id="ARBA00005046"/>
    </source>
</evidence>
<dbReference type="CDD" id="cd00756">
    <property type="entry name" value="MoaE"/>
    <property type="match status" value="1"/>
</dbReference>
<proteinExistence type="inferred from homology"/>
<dbReference type="InterPro" id="IPR036563">
    <property type="entry name" value="MoaE_sf"/>
</dbReference>
<evidence type="ECO:0000256" key="9">
    <source>
        <dbReference type="ARBA" id="ARBA00030781"/>
    </source>
</evidence>
<evidence type="ECO:0000313" key="12">
    <source>
        <dbReference type="EMBL" id="RZO75378.1"/>
    </source>
</evidence>
<dbReference type="Pfam" id="PF02391">
    <property type="entry name" value="MoaE"/>
    <property type="match status" value="1"/>
</dbReference>
<dbReference type="GO" id="GO:0030366">
    <property type="term" value="F:molybdopterin synthase activity"/>
    <property type="evidence" value="ECO:0007669"/>
    <property type="project" value="UniProtKB-EC"/>
</dbReference>
<dbReference type="Gene3D" id="3.90.1170.40">
    <property type="entry name" value="Molybdopterin biosynthesis MoaE subunit"/>
    <property type="match status" value="1"/>
</dbReference>
<gene>
    <name evidence="12" type="ORF">EVA68_07185</name>
</gene>
<dbReference type="SUPFAM" id="SSF54690">
    <property type="entry name" value="Molybdopterin synthase subunit MoaE"/>
    <property type="match status" value="1"/>
</dbReference>
<keyword evidence="5" id="KW-0501">Molybdenum cofactor biosynthesis</keyword>
<comment type="subunit">
    <text evidence="6">Heterotetramer of 2 MoaD subunits and 2 MoaE subunits. Also stable as homodimer. The enzyme changes between these two forms during catalysis.</text>
</comment>
<dbReference type="UniPathway" id="UPA00344"/>
<name>A0A520RYU3_9GAMM</name>
<evidence type="ECO:0000256" key="10">
    <source>
        <dbReference type="ARBA" id="ARBA00032474"/>
    </source>
</evidence>
<evidence type="ECO:0000256" key="8">
    <source>
        <dbReference type="ARBA" id="ARBA00030407"/>
    </source>
</evidence>
<evidence type="ECO:0000256" key="5">
    <source>
        <dbReference type="ARBA" id="ARBA00023150"/>
    </source>
</evidence>
<dbReference type="EMBL" id="SHAG01000037">
    <property type="protein sequence ID" value="RZO75378.1"/>
    <property type="molecule type" value="Genomic_DNA"/>
</dbReference>
<dbReference type="GO" id="GO:0006777">
    <property type="term" value="P:Mo-molybdopterin cofactor biosynthetic process"/>
    <property type="evidence" value="ECO:0007669"/>
    <property type="project" value="UniProtKB-KW"/>
</dbReference>
<comment type="caution">
    <text evidence="12">The sequence shown here is derived from an EMBL/GenBank/DDBJ whole genome shotgun (WGS) entry which is preliminary data.</text>
</comment>
<dbReference type="EC" id="2.8.1.12" evidence="3"/>
<comment type="catalytic activity">
    <reaction evidence="11">
        <text>2 [molybdopterin-synthase sulfur-carrier protein]-C-terminal-Gly-aminoethanethioate + cyclic pyranopterin phosphate + H2O = molybdopterin + 2 [molybdopterin-synthase sulfur-carrier protein]-C-terminal Gly-Gly + 2 H(+)</text>
        <dbReference type="Rhea" id="RHEA:26333"/>
        <dbReference type="Rhea" id="RHEA-COMP:12202"/>
        <dbReference type="Rhea" id="RHEA-COMP:19907"/>
        <dbReference type="ChEBI" id="CHEBI:15377"/>
        <dbReference type="ChEBI" id="CHEBI:15378"/>
        <dbReference type="ChEBI" id="CHEBI:58698"/>
        <dbReference type="ChEBI" id="CHEBI:59648"/>
        <dbReference type="ChEBI" id="CHEBI:90778"/>
        <dbReference type="ChEBI" id="CHEBI:232372"/>
        <dbReference type="EC" id="2.8.1.12"/>
    </reaction>
</comment>
<reference evidence="12 13" key="1">
    <citation type="submission" date="2019-02" db="EMBL/GenBank/DDBJ databases">
        <title>Prokaryotic population dynamics and viral predation in marine succession experiment using metagenomics: the confinement effect.</title>
        <authorList>
            <person name="Haro-Moreno J.M."/>
            <person name="Rodriguez-Valera F."/>
            <person name="Lopez-Perez M."/>
        </authorList>
    </citation>
    <scope>NUCLEOTIDE SEQUENCE [LARGE SCALE GENOMIC DNA]</scope>
    <source>
        <strain evidence="12">MED-G157</strain>
    </source>
</reference>
<dbReference type="AlphaFoldDB" id="A0A520RYU3"/>
<accession>A0A520RYU3</accession>
<evidence type="ECO:0000256" key="7">
    <source>
        <dbReference type="ARBA" id="ARBA00029745"/>
    </source>
</evidence>